<feature type="domain" description="HTH marR-type" evidence="4">
    <location>
        <begin position="3"/>
        <end position="135"/>
    </location>
</feature>
<dbReference type="SMART" id="SM00347">
    <property type="entry name" value="HTH_MARR"/>
    <property type="match status" value="1"/>
</dbReference>
<dbReference type="EMBL" id="CAJQUM010000001">
    <property type="protein sequence ID" value="CAG4882277.1"/>
    <property type="molecule type" value="Genomic_DNA"/>
</dbReference>
<accession>A0A916NGJ8</accession>
<keyword evidence="6" id="KW-1185">Reference proteome</keyword>
<protein>
    <submittedName>
        <fullName evidence="5">Transcriptional regulator</fullName>
    </submittedName>
</protein>
<dbReference type="PANTHER" id="PTHR42756:SF1">
    <property type="entry name" value="TRANSCRIPTIONAL REPRESSOR OF EMRAB OPERON"/>
    <property type="match status" value="1"/>
</dbReference>
<evidence type="ECO:0000259" key="4">
    <source>
        <dbReference type="PROSITE" id="PS50995"/>
    </source>
</evidence>
<evidence type="ECO:0000256" key="2">
    <source>
        <dbReference type="ARBA" id="ARBA00023125"/>
    </source>
</evidence>
<dbReference type="Pfam" id="PF01047">
    <property type="entry name" value="MarR"/>
    <property type="match status" value="1"/>
</dbReference>
<reference evidence="5" key="1">
    <citation type="submission" date="2021-04" db="EMBL/GenBank/DDBJ databases">
        <authorList>
            <person name="Hornung B."/>
        </authorList>
    </citation>
    <scope>NUCLEOTIDE SEQUENCE</scope>
    <source>
        <strain evidence="5">G5G6</strain>
    </source>
</reference>
<dbReference type="Gene3D" id="1.10.10.10">
    <property type="entry name" value="Winged helix-like DNA-binding domain superfamily/Winged helix DNA-binding domain"/>
    <property type="match status" value="1"/>
</dbReference>
<evidence type="ECO:0000313" key="6">
    <source>
        <dbReference type="Proteomes" id="UP000742786"/>
    </source>
</evidence>
<keyword evidence="1" id="KW-0805">Transcription regulation</keyword>
<keyword evidence="2" id="KW-0238">DNA-binding</keyword>
<dbReference type="AlphaFoldDB" id="A0A916NGJ8"/>
<name>A0A916NGJ8_9PROT</name>
<dbReference type="PROSITE" id="PS50995">
    <property type="entry name" value="HTH_MARR_2"/>
    <property type="match status" value="1"/>
</dbReference>
<gene>
    <name evidence="5" type="ORF">GTOL_10159</name>
</gene>
<dbReference type="PANTHER" id="PTHR42756">
    <property type="entry name" value="TRANSCRIPTIONAL REGULATOR, MARR"/>
    <property type="match status" value="1"/>
</dbReference>
<dbReference type="InterPro" id="IPR036388">
    <property type="entry name" value="WH-like_DNA-bd_sf"/>
</dbReference>
<dbReference type="InterPro" id="IPR000835">
    <property type="entry name" value="HTH_MarR-typ"/>
</dbReference>
<dbReference type="Proteomes" id="UP000742786">
    <property type="component" value="Unassembled WGS sequence"/>
</dbReference>
<sequence>MASPRTIYLLSRLHYALRKKIDSKLAASKLTAVKYTVMSMLRGRKSLSSAEISRRYSVTPQSMNETICALERSNLITKEENPDNKRILLVSLTPMGHDLLGRCDKIIDQIETEIFSGVNRTDIDQFRNTLQAVNKAAMSSPEN</sequence>
<comment type="caution">
    <text evidence="5">The sequence shown here is derived from an EMBL/GenBank/DDBJ whole genome shotgun (WGS) entry which is preliminary data.</text>
</comment>
<dbReference type="SUPFAM" id="SSF46785">
    <property type="entry name" value="Winged helix' DNA-binding domain"/>
    <property type="match status" value="1"/>
</dbReference>
<evidence type="ECO:0000256" key="1">
    <source>
        <dbReference type="ARBA" id="ARBA00023015"/>
    </source>
</evidence>
<organism evidence="5 6">
    <name type="scientific">Georgfuchsia toluolica</name>
    <dbReference type="NCBI Taxonomy" id="424218"/>
    <lineage>
        <taxon>Bacteria</taxon>
        <taxon>Pseudomonadati</taxon>
        <taxon>Pseudomonadota</taxon>
        <taxon>Betaproteobacteria</taxon>
        <taxon>Nitrosomonadales</taxon>
        <taxon>Sterolibacteriaceae</taxon>
        <taxon>Georgfuchsia</taxon>
    </lineage>
</organism>
<proteinExistence type="predicted"/>
<keyword evidence="3" id="KW-0804">Transcription</keyword>
<dbReference type="RefSeq" id="WP_220634367.1">
    <property type="nucleotide sequence ID" value="NZ_CAJQUM010000001.1"/>
</dbReference>
<evidence type="ECO:0000256" key="3">
    <source>
        <dbReference type="ARBA" id="ARBA00023163"/>
    </source>
</evidence>
<dbReference type="InterPro" id="IPR036390">
    <property type="entry name" value="WH_DNA-bd_sf"/>
</dbReference>
<dbReference type="GO" id="GO:0003700">
    <property type="term" value="F:DNA-binding transcription factor activity"/>
    <property type="evidence" value="ECO:0007669"/>
    <property type="project" value="InterPro"/>
</dbReference>
<evidence type="ECO:0000313" key="5">
    <source>
        <dbReference type="EMBL" id="CAG4882277.1"/>
    </source>
</evidence>
<dbReference type="GO" id="GO:0003677">
    <property type="term" value="F:DNA binding"/>
    <property type="evidence" value="ECO:0007669"/>
    <property type="project" value="UniProtKB-KW"/>
</dbReference>